<dbReference type="PROSITE" id="PS51257">
    <property type="entry name" value="PROKAR_LIPOPROTEIN"/>
    <property type="match status" value="1"/>
</dbReference>
<evidence type="ECO:0000313" key="2">
    <source>
        <dbReference type="EMBL" id="KKT11302.1"/>
    </source>
</evidence>
<feature type="transmembrane region" description="Helical" evidence="1">
    <location>
        <begin position="91"/>
        <end position="112"/>
    </location>
</feature>
<sequence length="131" mass="14918">MPGSQQRNGRGDRGRQRAIFVREGVYPSGLTLGCKPRYGVLGRTAPSRFIIRFLVFIKIVPSNTLFWRLAIPNQSKAWYGTSLLPYSLLNPLSWRLPTFAMKTIIGSVTLNFSVRNGKRCVRYDESPRQNI</sequence>
<gene>
    <name evidence="2" type="ORF">UV91_C0007G0002</name>
</gene>
<name>A0A0G1GVA6_9BACT</name>
<feature type="transmembrane region" description="Helical" evidence="1">
    <location>
        <begin position="49"/>
        <end position="71"/>
    </location>
</feature>
<comment type="caution">
    <text evidence="2">The sequence shown here is derived from an EMBL/GenBank/DDBJ whole genome shotgun (WGS) entry which is preliminary data.</text>
</comment>
<dbReference type="Proteomes" id="UP000033907">
    <property type="component" value="Unassembled WGS sequence"/>
</dbReference>
<keyword evidence="1" id="KW-0472">Membrane</keyword>
<dbReference type="EMBL" id="LCGH01000007">
    <property type="protein sequence ID" value="KKT11302.1"/>
    <property type="molecule type" value="Genomic_DNA"/>
</dbReference>
<dbReference type="AlphaFoldDB" id="A0A0G1GVA6"/>
<keyword evidence="1" id="KW-0812">Transmembrane</keyword>
<evidence type="ECO:0000256" key="1">
    <source>
        <dbReference type="SAM" id="Phobius"/>
    </source>
</evidence>
<protein>
    <submittedName>
        <fullName evidence="2">Uncharacterized protein</fullName>
    </submittedName>
</protein>
<reference evidence="2 3" key="1">
    <citation type="journal article" date="2015" name="Nature">
        <title>rRNA introns, odd ribosomes, and small enigmatic genomes across a large radiation of phyla.</title>
        <authorList>
            <person name="Brown C.T."/>
            <person name="Hug L.A."/>
            <person name="Thomas B.C."/>
            <person name="Sharon I."/>
            <person name="Castelle C.J."/>
            <person name="Singh A."/>
            <person name="Wilkins M.J."/>
            <person name="Williams K.H."/>
            <person name="Banfield J.F."/>
        </authorList>
    </citation>
    <scope>NUCLEOTIDE SEQUENCE [LARGE SCALE GENOMIC DNA]</scope>
</reference>
<accession>A0A0G1GVA6</accession>
<keyword evidence="1" id="KW-1133">Transmembrane helix</keyword>
<proteinExistence type="predicted"/>
<evidence type="ECO:0000313" key="3">
    <source>
        <dbReference type="Proteomes" id="UP000033907"/>
    </source>
</evidence>
<organism evidence="2 3">
    <name type="scientific">Candidatus Nomurabacteria bacterium GW2011_GWF2_43_24</name>
    <dbReference type="NCBI Taxonomy" id="1618778"/>
    <lineage>
        <taxon>Bacteria</taxon>
        <taxon>Candidatus Nomuraibacteriota</taxon>
    </lineage>
</organism>